<comment type="function">
    <text evidence="10">Specifically methylates the N1 position of guanosine-37 in various cytoplasmic and mitochondrial tRNAs. Methylation is not dependent on the nature of the nucleoside 5' of the target nucleoside. This is the first step in the biosynthesis of wybutosine (yW), a modified base adjacent to the anticodon of tRNAs and required for accurate decoding.</text>
</comment>
<feature type="region of interest" description="Disordered" evidence="11">
    <location>
        <begin position="1"/>
        <end position="25"/>
    </location>
</feature>
<feature type="binding site" evidence="10">
    <location>
        <position position="435"/>
    </location>
    <ligand>
        <name>S-adenosyl-L-methionine</name>
        <dbReference type="ChEBI" id="CHEBI:59789"/>
    </ligand>
</feature>
<evidence type="ECO:0000256" key="10">
    <source>
        <dbReference type="HAMAP-Rule" id="MF_03152"/>
    </source>
</evidence>
<evidence type="ECO:0000256" key="6">
    <source>
        <dbReference type="ARBA" id="ARBA00022694"/>
    </source>
</evidence>
<dbReference type="HAMAP" id="MF_03152">
    <property type="entry name" value="TRM5"/>
    <property type="match status" value="1"/>
</dbReference>
<dbReference type="GeneID" id="19016914"/>
<dbReference type="Proteomes" id="UP000198341">
    <property type="component" value="Chromosome 3"/>
</dbReference>
<name>K8ESI2_9CHLO</name>
<dbReference type="InterPro" id="IPR056743">
    <property type="entry name" value="TRM5-TYW2-like_MTfase"/>
</dbReference>
<dbReference type="STRING" id="41875.K8ESI2"/>
<evidence type="ECO:0000256" key="3">
    <source>
        <dbReference type="ARBA" id="ARBA00022603"/>
    </source>
</evidence>
<evidence type="ECO:0000256" key="8">
    <source>
        <dbReference type="ARBA" id="ARBA00023242"/>
    </source>
</evidence>
<gene>
    <name evidence="13" type="ORF">Bathy03g03770</name>
</gene>
<dbReference type="PANTHER" id="PTHR23245">
    <property type="entry name" value="TRNA METHYLTRANSFERASE"/>
    <property type="match status" value="1"/>
</dbReference>
<dbReference type="PROSITE" id="PS51684">
    <property type="entry name" value="SAM_MT_TRM5_TYW2"/>
    <property type="match status" value="1"/>
</dbReference>
<accession>K8ESI2</accession>
<comment type="subcellular location">
    <subcellularLocation>
        <location evidence="10">Mitochondrion matrix</location>
    </subcellularLocation>
    <subcellularLocation>
        <location evidence="10">Nucleus</location>
    </subcellularLocation>
    <subcellularLocation>
        <location evidence="10">Cytoplasm</location>
    </subcellularLocation>
    <text evidence="10">Predominantly in the mitochondria and in the nucleus.</text>
</comment>
<dbReference type="Gene3D" id="3.40.50.150">
    <property type="entry name" value="Vaccinia Virus protein VP39"/>
    <property type="match status" value="1"/>
</dbReference>
<dbReference type="EC" id="2.1.1.228" evidence="10"/>
<evidence type="ECO:0000256" key="11">
    <source>
        <dbReference type="SAM" id="MobiDB-lite"/>
    </source>
</evidence>
<dbReference type="GO" id="GO:0052906">
    <property type="term" value="F:tRNA (guanine(37)-N1)-methyltransferase activity"/>
    <property type="evidence" value="ECO:0007669"/>
    <property type="project" value="UniProtKB-UniRule"/>
</dbReference>
<dbReference type="GO" id="GO:0070901">
    <property type="term" value="P:mitochondrial tRNA methylation"/>
    <property type="evidence" value="ECO:0007669"/>
    <property type="project" value="UniProtKB-ARBA"/>
</dbReference>
<dbReference type="eggNOG" id="KOG2078">
    <property type="taxonomic scope" value="Eukaryota"/>
</dbReference>
<feature type="binding site" evidence="10">
    <location>
        <begin position="297"/>
        <end position="298"/>
    </location>
    <ligand>
        <name>S-adenosyl-L-methionine</name>
        <dbReference type="ChEBI" id="CHEBI:59789"/>
    </ligand>
</feature>
<dbReference type="PANTHER" id="PTHR23245:SF36">
    <property type="entry name" value="TRNA (GUANINE(37)-N1)-METHYLTRANSFERASE"/>
    <property type="match status" value="1"/>
</dbReference>
<keyword evidence="4 10" id="KW-0808">Transferase</keyword>
<evidence type="ECO:0000256" key="1">
    <source>
        <dbReference type="ARBA" id="ARBA00009775"/>
    </source>
</evidence>
<keyword evidence="7 10" id="KW-0496">Mitochondrion</keyword>
<evidence type="ECO:0000256" key="9">
    <source>
        <dbReference type="ARBA" id="ARBA00047783"/>
    </source>
</evidence>
<dbReference type="InterPro" id="IPR056744">
    <property type="entry name" value="TRM5/TYW2-like_N"/>
</dbReference>
<dbReference type="GO" id="GO:0002939">
    <property type="term" value="P:tRNA N1-guanine methylation"/>
    <property type="evidence" value="ECO:0007669"/>
    <property type="project" value="TreeGrafter"/>
</dbReference>
<dbReference type="Gene3D" id="3.30.300.110">
    <property type="entry name" value="Met-10+ protein-like domains"/>
    <property type="match status" value="1"/>
</dbReference>
<evidence type="ECO:0000259" key="12">
    <source>
        <dbReference type="PROSITE" id="PS51684"/>
    </source>
</evidence>
<evidence type="ECO:0000256" key="7">
    <source>
        <dbReference type="ARBA" id="ARBA00023128"/>
    </source>
</evidence>
<evidence type="ECO:0000256" key="5">
    <source>
        <dbReference type="ARBA" id="ARBA00022691"/>
    </source>
</evidence>
<dbReference type="CDD" id="cd02440">
    <property type="entry name" value="AdoMet_MTases"/>
    <property type="match status" value="1"/>
</dbReference>
<evidence type="ECO:0000256" key="2">
    <source>
        <dbReference type="ARBA" id="ARBA00022490"/>
    </source>
</evidence>
<dbReference type="InterPro" id="IPR030382">
    <property type="entry name" value="MeTrfase_TRM5/TYW2"/>
</dbReference>
<reference evidence="13 14" key="1">
    <citation type="submission" date="2011-10" db="EMBL/GenBank/DDBJ databases">
        <authorList>
            <person name="Genoscope - CEA"/>
        </authorList>
    </citation>
    <scope>NUCLEOTIDE SEQUENCE [LARGE SCALE GENOMIC DNA]</scope>
    <source>
        <strain evidence="13 14">RCC 1105</strain>
    </source>
</reference>
<dbReference type="RefSeq" id="XP_007513943.1">
    <property type="nucleotide sequence ID" value="XM_007513881.1"/>
</dbReference>
<dbReference type="OrthoDB" id="408788at2759"/>
<feature type="region of interest" description="Disordered" evidence="11">
    <location>
        <begin position="369"/>
        <end position="423"/>
    </location>
</feature>
<feature type="compositionally biased region" description="Low complexity" evidence="11">
    <location>
        <begin position="11"/>
        <end position="20"/>
    </location>
</feature>
<dbReference type="EMBL" id="FO082276">
    <property type="protein sequence ID" value="CCO15380.1"/>
    <property type="molecule type" value="Genomic_DNA"/>
</dbReference>
<dbReference type="KEGG" id="bpg:Bathy03g03770"/>
<comment type="catalytic activity">
    <reaction evidence="9 10">
        <text>guanosine(37) in tRNA + S-adenosyl-L-methionine = N(1)-methylguanosine(37) in tRNA + S-adenosyl-L-homocysteine + H(+)</text>
        <dbReference type="Rhea" id="RHEA:36899"/>
        <dbReference type="Rhea" id="RHEA-COMP:10145"/>
        <dbReference type="Rhea" id="RHEA-COMP:10147"/>
        <dbReference type="ChEBI" id="CHEBI:15378"/>
        <dbReference type="ChEBI" id="CHEBI:57856"/>
        <dbReference type="ChEBI" id="CHEBI:59789"/>
        <dbReference type="ChEBI" id="CHEBI:73542"/>
        <dbReference type="ChEBI" id="CHEBI:74269"/>
        <dbReference type="EC" id="2.1.1.228"/>
    </reaction>
</comment>
<feature type="domain" description="SAM-dependent methyltransferase TRM5/TYW2-type" evidence="12">
    <location>
        <begin position="168"/>
        <end position="517"/>
    </location>
</feature>
<dbReference type="Pfam" id="PF25133">
    <property type="entry name" value="TYW2_N_2"/>
    <property type="match status" value="1"/>
</dbReference>
<dbReference type="InterPro" id="IPR029063">
    <property type="entry name" value="SAM-dependent_MTases_sf"/>
</dbReference>
<keyword evidence="5 10" id="KW-0949">S-adenosyl-L-methionine</keyword>
<dbReference type="GO" id="GO:0005634">
    <property type="term" value="C:nucleus"/>
    <property type="evidence" value="ECO:0007669"/>
    <property type="project" value="UniProtKB-SubCell"/>
</dbReference>
<sequence>MSSVPSGAIGPRDNNNNNDLLPRHSLVQPPNVEIDYQKFESEYLVHAISIDRTKVSKATKILRGFTLEERGIQDVVLDETDPEKRKRLVLLKRESFAAKAVADFLPEDVRKRLEDEVGISLVSGDGKNDEENEGVVKEHRITLDYKYHTAEYVLKQLLPDGMETPSAFEQVGHVAHVNLREEFLPYKYTIAKVIADKNSRIRTVVNKVGAIDSMFRVPNWELLYGDADLKATVKQHGYSFEVDFGKVYWNSRLETEHKRLVDVEFKRGEVIVDAMAGVGPFVVPAVKTKGCRVYASDLNPDCFEMMQKNVKLNKIEDSVKLYNMDARAFIKSLLEPAAGKSSDDAPEEMWARELSAYEQELKKFREKIKANEKGNEEDEKETEDNNTKKKSEKKRKRLEETSVPKPNWSTMTAREEAKNTSVPPSGATFDHIVMNLPATAVEFLDCLKHSFDRKTWENRKLPTVHAYAFRPPGHTDRDVISRAEGHLGCPIKNAKVFEVRDVAPNKAMVCVSFQITEEQAFGSSPS</sequence>
<comment type="similarity">
    <text evidence="10">Belongs to the TRM5 / TYW2 family.</text>
</comment>
<dbReference type="SUPFAM" id="SSF53335">
    <property type="entry name" value="S-adenosyl-L-methionine-dependent methyltransferases"/>
    <property type="match status" value="1"/>
</dbReference>
<protein>
    <recommendedName>
        <fullName evidence="10">tRNA (guanine(37)-N1)-methyltransferase</fullName>
        <ecNumber evidence="10">2.1.1.228</ecNumber>
    </recommendedName>
    <alternativeName>
        <fullName evidence="10">M1G-methyltransferase</fullName>
    </alternativeName>
    <alternativeName>
        <fullName evidence="10">tRNA [GM37] methyltransferase</fullName>
    </alternativeName>
    <alternativeName>
        <fullName evidence="10">tRNA methyltransferase 5 homolog</fullName>
    </alternativeName>
</protein>
<evidence type="ECO:0000313" key="14">
    <source>
        <dbReference type="Proteomes" id="UP000198341"/>
    </source>
</evidence>
<organism evidence="13 14">
    <name type="scientific">Bathycoccus prasinos</name>
    <dbReference type="NCBI Taxonomy" id="41875"/>
    <lineage>
        <taxon>Eukaryota</taxon>
        <taxon>Viridiplantae</taxon>
        <taxon>Chlorophyta</taxon>
        <taxon>Mamiellophyceae</taxon>
        <taxon>Mamiellales</taxon>
        <taxon>Bathycoccaceae</taxon>
        <taxon>Bathycoccus</taxon>
    </lineage>
</organism>
<dbReference type="GO" id="GO:0005759">
    <property type="term" value="C:mitochondrial matrix"/>
    <property type="evidence" value="ECO:0007669"/>
    <property type="project" value="UniProtKB-SubCell"/>
</dbReference>
<keyword evidence="6 10" id="KW-0819">tRNA processing</keyword>
<keyword evidence="8 10" id="KW-0539">Nucleus</keyword>
<dbReference type="Pfam" id="PF02475">
    <property type="entry name" value="TRM5-TYW2_MTfase"/>
    <property type="match status" value="1"/>
</dbReference>
<feature type="binding site" evidence="10">
    <location>
        <position position="257"/>
    </location>
    <ligand>
        <name>S-adenosyl-L-methionine</name>
        <dbReference type="ChEBI" id="CHEBI:59789"/>
    </ligand>
</feature>
<keyword evidence="2 10" id="KW-0963">Cytoplasm</keyword>
<comment type="subunit">
    <text evidence="10">Monomer.</text>
</comment>
<dbReference type="InterPro" id="IPR025792">
    <property type="entry name" value="tRNA_Gua_MeTrfase_euk"/>
</dbReference>
<proteinExistence type="inferred from homology"/>
<dbReference type="FunFam" id="3.30.300.110:FF:000001">
    <property type="entry name" value="tRNA (guanine(37)-N1)-methyltransferase"/>
    <property type="match status" value="1"/>
</dbReference>
<keyword evidence="14" id="KW-1185">Reference proteome</keyword>
<comment type="similarity">
    <text evidence="1">Belongs to the class I-like SAM-binding methyltransferase superfamily. TRM5/TYW2 family.</text>
</comment>
<evidence type="ECO:0000256" key="4">
    <source>
        <dbReference type="ARBA" id="ARBA00022679"/>
    </source>
</evidence>
<feature type="binding site" evidence="10">
    <location>
        <begin position="325"/>
        <end position="326"/>
    </location>
    <ligand>
        <name>S-adenosyl-L-methionine</name>
        <dbReference type="ChEBI" id="CHEBI:59789"/>
    </ligand>
</feature>
<evidence type="ECO:0000313" key="13">
    <source>
        <dbReference type="EMBL" id="CCO15380.1"/>
    </source>
</evidence>
<keyword evidence="3 10" id="KW-0489">Methyltransferase</keyword>
<dbReference type="AlphaFoldDB" id="K8ESI2"/>